<sequence length="302" mass="32252">MTQSKAAGTVQRSEPQSVWSLGGPLLEGPAWVERDAALWFVDIKSRRIHRFDPAGGDKRSWDAPGQVGFVLPIAGGGFVAGLQEGLFRFDERDGSFTELARPEPDQPGNRLNDATVDPNGRLWFGSMDDGEIAKSGAIYRLAADGSCVPSSPLCSITNGPAVSPDGRTLYHVDTLHGIIHACALEEDGRLTGRREFARIPSTEGYPDGPTVDAEGCVWVGLYAGWGAKRFAPSGELLETVCFPVSAVTKLAFGGPNLTTVYATTANKHLKPEEREREPQAGDLFAFEVSVPGLPSAEISVGV</sequence>
<protein>
    <submittedName>
        <fullName evidence="5">SMP-30/gluconolactonase/LRE family protein</fullName>
    </submittedName>
</protein>
<gene>
    <name evidence="5" type="ORF">D1610_08985</name>
</gene>
<evidence type="ECO:0000256" key="3">
    <source>
        <dbReference type="PIRSR" id="PIRSR605511-2"/>
    </source>
</evidence>
<comment type="similarity">
    <text evidence="1">Belongs to the SMP-30/CGR1 family.</text>
</comment>
<dbReference type="Gene3D" id="2.120.10.30">
    <property type="entry name" value="TolB, C-terminal domain"/>
    <property type="match status" value="1"/>
</dbReference>
<feature type="binding site" evidence="3">
    <location>
        <position position="207"/>
    </location>
    <ligand>
        <name>a divalent metal cation</name>
        <dbReference type="ChEBI" id="CHEBI:60240"/>
    </ligand>
</feature>
<dbReference type="Pfam" id="PF08450">
    <property type="entry name" value="SGL"/>
    <property type="match status" value="1"/>
</dbReference>
<dbReference type="OrthoDB" id="2633250at2"/>
<dbReference type="AlphaFoldDB" id="A0A396RMP6"/>
<feature type="binding site" evidence="3">
    <location>
        <position position="27"/>
    </location>
    <ligand>
        <name>a divalent metal cation</name>
        <dbReference type="ChEBI" id="CHEBI:60240"/>
    </ligand>
</feature>
<comment type="cofactor">
    <cofactor evidence="3">
        <name>Zn(2+)</name>
        <dbReference type="ChEBI" id="CHEBI:29105"/>
    </cofactor>
    <text evidence="3">Binds 1 divalent metal cation per subunit.</text>
</comment>
<dbReference type="InterPro" id="IPR011042">
    <property type="entry name" value="6-blade_b-propeller_TolB-like"/>
</dbReference>
<feature type="domain" description="SMP-30/Gluconolactonase/LRE-like region" evidence="4">
    <location>
        <begin position="27"/>
        <end position="266"/>
    </location>
</feature>
<dbReference type="Proteomes" id="UP000266693">
    <property type="component" value="Unassembled WGS sequence"/>
</dbReference>
<dbReference type="PRINTS" id="PR01790">
    <property type="entry name" value="SMP30FAMILY"/>
</dbReference>
<evidence type="ECO:0000313" key="5">
    <source>
        <dbReference type="EMBL" id="RHW17579.1"/>
    </source>
</evidence>
<dbReference type="InterPro" id="IPR013658">
    <property type="entry name" value="SGL"/>
</dbReference>
<comment type="caution">
    <text evidence="5">The sequence shown here is derived from an EMBL/GenBank/DDBJ whole genome shotgun (WGS) entry which is preliminary data.</text>
</comment>
<dbReference type="RefSeq" id="WP_118863844.1">
    <property type="nucleotide sequence ID" value="NZ_QWLV01000003.1"/>
</dbReference>
<dbReference type="EMBL" id="QWLV01000003">
    <property type="protein sequence ID" value="RHW17579.1"/>
    <property type="molecule type" value="Genomic_DNA"/>
</dbReference>
<dbReference type="PANTHER" id="PTHR10907:SF47">
    <property type="entry name" value="REGUCALCIN"/>
    <property type="match status" value="1"/>
</dbReference>
<name>A0A396RMP6_9SPHN</name>
<keyword evidence="3" id="KW-0862">Zinc</keyword>
<feature type="active site" description="Proton donor/acceptor" evidence="2">
    <location>
        <position position="207"/>
    </location>
</feature>
<evidence type="ECO:0000313" key="6">
    <source>
        <dbReference type="Proteomes" id="UP000266693"/>
    </source>
</evidence>
<dbReference type="SUPFAM" id="SSF63829">
    <property type="entry name" value="Calcium-dependent phosphotriesterase"/>
    <property type="match status" value="1"/>
</dbReference>
<feature type="binding site" evidence="3">
    <location>
        <position position="112"/>
    </location>
    <ligand>
        <name>substrate</name>
    </ligand>
</feature>
<feature type="binding site" evidence="3">
    <location>
        <position position="110"/>
    </location>
    <ligand>
        <name>substrate</name>
    </ligand>
</feature>
<accession>A0A396RMP6</accession>
<keyword evidence="3" id="KW-0479">Metal-binding</keyword>
<dbReference type="GO" id="GO:0019853">
    <property type="term" value="P:L-ascorbic acid biosynthetic process"/>
    <property type="evidence" value="ECO:0007669"/>
    <property type="project" value="TreeGrafter"/>
</dbReference>
<dbReference type="InterPro" id="IPR005511">
    <property type="entry name" value="SMP-30"/>
</dbReference>
<evidence type="ECO:0000256" key="2">
    <source>
        <dbReference type="PIRSR" id="PIRSR605511-1"/>
    </source>
</evidence>
<dbReference type="GO" id="GO:0005509">
    <property type="term" value="F:calcium ion binding"/>
    <property type="evidence" value="ECO:0007669"/>
    <property type="project" value="TreeGrafter"/>
</dbReference>
<proteinExistence type="inferred from homology"/>
<feature type="binding site" evidence="3">
    <location>
        <position position="158"/>
    </location>
    <ligand>
        <name>a divalent metal cation</name>
        <dbReference type="ChEBI" id="CHEBI:60240"/>
    </ligand>
</feature>
<dbReference type="GO" id="GO:0004341">
    <property type="term" value="F:gluconolactonase activity"/>
    <property type="evidence" value="ECO:0007669"/>
    <property type="project" value="TreeGrafter"/>
</dbReference>
<dbReference type="PANTHER" id="PTHR10907">
    <property type="entry name" value="REGUCALCIN"/>
    <property type="match status" value="1"/>
</dbReference>
<reference evidence="5 6" key="1">
    <citation type="submission" date="2018-08" db="EMBL/GenBank/DDBJ databases">
        <title>The multiple taxonomic identification of Sphingomonas gilva.</title>
        <authorList>
            <person name="Zhu D."/>
            <person name="Zheng S."/>
        </authorList>
    </citation>
    <scope>NUCLEOTIDE SEQUENCE [LARGE SCALE GENOMIC DNA]</scope>
    <source>
        <strain evidence="5 6">ZDH117</strain>
    </source>
</reference>
<organism evidence="5 6">
    <name type="scientific">Sphingomonas gilva</name>
    <dbReference type="NCBI Taxonomy" id="2305907"/>
    <lineage>
        <taxon>Bacteria</taxon>
        <taxon>Pseudomonadati</taxon>
        <taxon>Pseudomonadota</taxon>
        <taxon>Alphaproteobacteria</taxon>
        <taxon>Sphingomonadales</taxon>
        <taxon>Sphingomonadaceae</taxon>
        <taxon>Sphingomonas</taxon>
    </lineage>
</organism>
<evidence type="ECO:0000256" key="1">
    <source>
        <dbReference type="ARBA" id="ARBA00008853"/>
    </source>
</evidence>
<evidence type="ECO:0000259" key="4">
    <source>
        <dbReference type="Pfam" id="PF08450"/>
    </source>
</evidence>
<keyword evidence="6" id="KW-1185">Reference proteome</keyword>